<evidence type="ECO:0000313" key="2">
    <source>
        <dbReference type="EMBL" id="EES54018.1"/>
    </source>
</evidence>
<feature type="region of interest" description="Disordered" evidence="1">
    <location>
        <begin position="1"/>
        <end position="30"/>
    </location>
</feature>
<gene>
    <name evidence="2" type="ORF">UBAL3_24060035a</name>
</gene>
<protein>
    <submittedName>
        <fullName evidence="2">Uncharacterized protein</fullName>
    </submittedName>
</protein>
<proteinExistence type="predicted"/>
<accession>C6HTQ3</accession>
<evidence type="ECO:0000256" key="1">
    <source>
        <dbReference type="SAM" id="MobiDB-lite"/>
    </source>
</evidence>
<name>C6HTQ3_9BACT</name>
<dbReference type="AlphaFoldDB" id="C6HTQ3"/>
<feature type="region of interest" description="Disordered" evidence="1">
    <location>
        <begin position="45"/>
        <end position="98"/>
    </location>
</feature>
<dbReference type="Proteomes" id="UP000009374">
    <property type="component" value="Unassembled WGS sequence"/>
</dbReference>
<sequence>MPRPCLTLPLSGRRGASPPRHPACGAADDTNGASMVALRRLFRVDDLTPNPPANITDRSGRGVNPRPQMRVPRIGPPRRQLRKPSPSPVWSKGPTRSSPLSCVFLTTYRCADRLVACFPPRRKR</sequence>
<organism evidence="2 3">
    <name type="scientific">Leptospirillum ferrodiazotrophum</name>
    <dbReference type="NCBI Taxonomy" id="412449"/>
    <lineage>
        <taxon>Bacteria</taxon>
        <taxon>Pseudomonadati</taxon>
        <taxon>Nitrospirota</taxon>
        <taxon>Nitrospiria</taxon>
        <taxon>Nitrospirales</taxon>
        <taxon>Nitrospiraceae</taxon>
        <taxon>Leptospirillum</taxon>
    </lineage>
</organism>
<reference evidence="2 3" key="1">
    <citation type="journal article" date="2009" name="Appl. Environ. Microbiol.">
        <title>Community genomic and proteomic analyses of chemoautotrophic iron-oxidizing "Leptospirillum rubarum" (Group II) and "Leptospirillum ferrodiazotrophum" (Group III) bacteria in acid mine drainage biofilms.</title>
        <authorList>
            <person name="Goltsman D.S."/>
            <person name="Denef V.J."/>
            <person name="Singer S.W."/>
            <person name="VerBerkmoes N.C."/>
            <person name="Lefsrud M."/>
            <person name="Mueller R.S."/>
            <person name="Dick G.J."/>
            <person name="Sun C.L."/>
            <person name="Wheeler K.E."/>
            <person name="Zemla A."/>
            <person name="Baker B.J."/>
            <person name="Hauser L."/>
            <person name="Land M."/>
            <person name="Shah M.B."/>
            <person name="Thelen M.P."/>
            <person name="Hettich R.L."/>
            <person name="Banfield J.F."/>
        </authorList>
    </citation>
    <scope>NUCLEOTIDE SEQUENCE [LARGE SCALE GENOMIC DNA]</scope>
</reference>
<keyword evidence="3" id="KW-1185">Reference proteome</keyword>
<dbReference type="EMBL" id="GG693851">
    <property type="protein sequence ID" value="EES54018.1"/>
    <property type="molecule type" value="Genomic_DNA"/>
</dbReference>
<evidence type="ECO:0000313" key="3">
    <source>
        <dbReference type="Proteomes" id="UP000009374"/>
    </source>
</evidence>